<dbReference type="InterPro" id="IPR050570">
    <property type="entry name" value="Cell_wall_metabolism_enzyme"/>
</dbReference>
<name>K1SF47_9ZZZZ</name>
<dbReference type="InterPro" id="IPR011055">
    <property type="entry name" value="Dup_hybrid_motif"/>
</dbReference>
<sequence>EYGFHTGLDLAVREGTPIRATFGGTVIKAQESKLRGNYVVISHSDNVETVYCHCKELFVSEGDIVSAGDIIALAGMTGQATGPHLHFELKINGLWCNPVWILDV</sequence>
<dbReference type="PANTHER" id="PTHR21666">
    <property type="entry name" value="PEPTIDASE-RELATED"/>
    <property type="match status" value="1"/>
</dbReference>
<evidence type="ECO:0000313" key="2">
    <source>
        <dbReference type="EMBL" id="EKC52280.1"/>
    </source>
</evidence>
<dbReference type="GO" id="GO:0004222">
    <property type="term" value="F:metalloendopeptidase activity"/>
    <property type="evidence" value="ECO:0007669"/>
    <property type="project" value="TreeGrafter"/>
</dbReference>
<dbReference type="Pfam" id="PF01551">
    <property type="entry name" value="Peptidase_M23"/>
    <property type="match status" value="1"/>
</dbReference>
<evidence type="ECO:0000259" key="1">
    <source>
        <dbReference type="Pfam" id="PF01551"/>
    </source>
</evidence>
<comment type="caution">
    <text evidence="2">The sequence shown here is derived from an EMBL/GenBank/DDBJ whole genome shotgun (WGS) entry which is preliminary data.</text>
</comment>
<accession>K1SF47</accession>
<feature type="non-terminal residue" evidence="2">
    <location>
        <position position="1"/>
    </location>
</feature>
<organism evidence="2">
    <name type="scientific">human gut metagenome</name>
    <dbReference type="NCBI Taxonomy" id="408170"/>
    <lineage>
        <taxon>unclassified sequences</taxon>
        <taxon>metagenomes</taxon>
        <taxon>organismal metagenomes</taxon>
    </lineage>
</organism>
<dbReference type="PANTHER" id="PTHR21666:SF270">
    <property type="entry name" value="MUREIN HYDROLASE ACTIVATOR ENVC"/>
    <property type="match status" value="1"/>
</dbReference>
<dbReference type="InterPro" id="IPR016047">
    <property type="entry name" value="M23ase_b-sheet_dom"/>
</dbReference>
<dbReference type="AlphaFoldDB" id="K1SF47"/>
<dbReference type="EMBL" id="AJWZ01009097">
    <property type="protein sequence ID" value="EKC52280.1"/>
    <property type="molecule type" value="Genomic_DNA"/>
</dbReference>
<dbReference type="CDD" id="cd12797">
    <property type="entry name" value="M23_peptidase"/>
    <property type="match status" value="1"/>
</dbReference>
<gene>
    <name evidence="2" type="ORF">OBE_13171</name>
</gene>
<feature type="domain" description="M23ase beta-sheet core" evidence="1">
    <location>
        <begin position="4"/>
        <end position="98"/>
    </location>
</feature>
<proteinExistence type="predicted"/>
<dbReference type="SUPFAM" id="SSF51261">
    <property type="entry name" value="Duplicated hybrid motif"/>
    <property type="match status" value="1"/>
</dbReference>
<reference evidence="2" key="1">
    <citation type="journal article" date="2013" name="Environ. Microbiol.">
        <title>Microbiota from the distal guts of lean and obese adolescents exhibit partial functional redundancy besides clear differences in community structure.</title>
        <authorList>
            <person name="Ferrer M."/>
            <person name="Ruiz A."/>
            <person name="Lanza F."/>
            <person name="Haange S.B."/>
            <person name="Oberbach A."/>
            <person name="Till H."/>
            <person name="Bargiela R."/>
            <person name="Campoy C."/>
            <person name="Segura M.T."/>
            <person name="Richter M."/>
            <person name="von Bergen M."/>
            <person name="Seifert J."/>
            <person name="Suarez A."/>
        </authorList>
    </citation>
    <scope>NUCLEOTIDE SEQUENCE</scope>
</reference>
<dbReference type="Gene3D" id="2.70.70.10">
    <property type="entry name" value="Glucose Permease (Domain IIA)"/>
    <property type="match status" value="1"/>
</dbReference>
<protein>
    <submittedName>
        <fullName evidence="2">M23 peptidase domain protein</fullName>
    </submittedName>
</protein>